<gene>
    <name evidence="8" type="ORF">CL6EHI_197150</name>
</gene>
<dbReference type="VEuPathDB" id="AmoebaDB:EHI5A_152330"/>
<dbReference type="VEuPathDB" id="AmoebaDB:EHI_197150"/>
<dbReference type="PANTHER" id="PTHR14167:SF81">
    <property type="entry name" value="ENDOPHILIN-A"/>
    <property type="match status" value="1"/>
</dbReference>
<evidence type="ECO:0000259" key="7">
    <source>
        <dbReference type="PROSITE" id="PS50002"/>
    </source>
</evidence>
<dbReference type="SUPFAM" id="SSF50044">
    <property type="entry name" value="SH3-domain"/>
    <property type="match status" value="1"/>
</dbReference>
<evidence type="ECO:0000256" key="2">
    <source>
        <dbReference type="ARBA" id="ARBA00022443"/>
    </source>
</evidence>
<keyword evidence="2 5" id="KW-0728">SH3 domain</keyword>
<dbReference type="Gene3D" id="1.20.1270.60">
    <property type="entry name" value="Arfaptin homology (AH) domain/BAR domain"/>
    <property type="match status" value="1"/>
</dbReference>
<dbReference type="EMBL" id="BDEQ01000001">
    <property type="protein sequence ID" value="GAT92620.1"/>
    <property type="molecule type" value="Genomic_DNA"/>
</dbReference>
<evidence type="ECO:0000256" key="1">
    <source>
        <dbReference type="ARBA" id="ARBA00004170"/>
    </source>
</evidence>
<dbReference type="InterPro" id="IPR050384">
    <property type="entry name" value="Endophilin_SH3RF"/>
</dbReference>
<dbReference type="Proteomes" id="UP000078387">
    <property type="component" value="Unassembled WGS sequence"/>
</dbReference>
<comment type="subcellular location">
    <subcellularLocation>
        <location evidence="1">Membrane</location>
        <topology evidence="1">Peripheral membrane protein</topology>
    </subcellularLocation>
</comment>
<evidence type="ECO:0000256" key="3">
    <source>
        <dbReference type="ARBA" id="ARBA00023054"/>
    </source>
</evidence>
<accession>A0A5K1TZT5</accession>
<comment type="caution">
    <text evidence="8">The sequence shown here is derived from an EMBL/GenBank/DDBJ whole genome shotgun (WGS) entry which is preliminary data.</text>
</comment>
<dbReference type="PRINTS" id="PR00452">
    <property type="entry name" value="SH3DOMAIN"/>
</dbReference>
<protein>
    <recommendedName>
        <fullName evidence="7">SH3 domain-containing protein</fullName>
    </recommendedName>
</protein>
<dbReference type="Pfam" id="PF07653">
    <property type="entry name" value="SH3_2"/>
    <property type="match status" value="1"/>
</dbReference>
<dbReference type="InterPro" id="IPR027267">
    <property type="entry name" value="AH/BAR_dom_sf"/>
</dbReference>
<reference evidence="8 9" key="1">
    <citation type="submission" date="2016-05" db="EMBL/GenBank/DDBJ databases">
        <title>First whole genome sequencing of Entamoeba histolytica HM1:IMSS-clone-6.</title>
        <authorList>
            <person name="Mukherjee Avik.K."/>
            <person name="Izumyama S."/>
            <person name="Nakada-Tsukui K."/>
            <person name="Nozaki T."/>
        </authorList>
    </citation>
    <scope>NUCLEOTIDE SEQUENCE [LARGE SCALE GENOMIC DNA]</scope>
    <source>
        <strain evidence="8 9">HM1:IMSS clone 6</strain>
    </source>
</reference>
<dbReference type="PANTHER" id="PTHR14167">
    <property type="entry name" value="SH3 DOMAIN-CONTAINING"/>
    <property type="match status" value="1"/>
</dbReference>
<dbReference type="SUPFAM" id="SSF103657">
    <property type="entry name" value="BAR/IMD domain-like"/>
    <property type="match status" value="1"/>
</dbReference>
<evidence type="ECO:0000256" key="4">
    <source>
        <dbReference type="ARBA" id="ARBA00023136"/>
    </source>
</evidence>
<evidence type="ECO:0000256" key="5">
    <source>
        <dbReference type="PROSITE-ProRule" id="PRU00192"/>
    </source>
</evidence>
<proteinExistence type="predicted"/>
<sequence length="311" mass="36757">MGRMRNEMFKLFTKVERVKTVDQEYQMIREKSIESEKKLFSTLQTIIKLKNTLHEAALLQVEISYSLCEMTLNNLKATQLTNSILNASQDILNQQNYFNSFIKDNVEIPLHSFLNQFRMLSRRDCELEERRKKMDKIKQQVMKKKKKKLACSSLISINKKYQQSKEEYLEMRNELKNDRNILLKTISEIAESIGQVFIREGWGCLTMNSKIWERVSQYHWKDEEKNILELTNVITNSVKTHSVQNTTRKPTNVFHGRVVYSYNPQNESELKLEKGEWITVISTDGEWWEGESKGKIGIFPSHYVERDVKIN</sequence>
<name>A0A5K1TZT5_ENTHI</name>
<evidence type="ECO:0000313" key="9">
    <source>
        <dbReference type="Proteomes" id="UP000078387"/>
    </source>
</evidence>
<dbReference type="OMA" id="QVDISNC"/>
<organism evidence="8 9">
    <name type="scientific">Entamoeba histolytica</name>
    <dbReference type="NCBI Taxonomy" id="5759"/>
    <lineage>
        <taxon>Eukaryota</taxon>
        <taxon>Amoebozoa</taxon>
        <taxon>Evosea</taxon>
        <taxon>Archamoebae</taxon>
        <taxon>Mastigamoebida</taxon>
        <taxon>Entamoebidae</taxon>
        <taxon>Entamoeba</taxon>
    </lineage>
</organism>
<evidence type="ECO:0000256" key="6">
    <source>
        <dbReference type="SAM" id="Coils"/>
    </source>
</evidence>
<feature type="coiled-coil region" evidence="6">
    <location>
        <begin position="127"/>
        <end position="185"/>
    </location>
</feature>
<dbReference type="InterPro" id="IPR001452">
    <property type="entry name" value="SH3_domain"/>
</dbReference>
<evidence type="ECO:0000313" key="8">
    <source>
        <dbReference type="EMBL" id="GAT92620.1"/>
    </source>
</evidence>
<dbReference type="AlphaFoldDB" id="A0A5K1TZT5"/>
<dbReference type="InterPro" id="IPR036028">
    <property type="entry name" value="SH3-like_dom_sf"/>
</dbReference>
<keyword evidence="4" id="KW-0472">Membrane</keyword>
<keyword evidence="3 6" id="KW-0175">Coiled coil</keyword>
<feature type="domain" description="SH3" evidence="7">
    <location>
        <begin position="251"/>
        <end position="309"/>
    </location>
</feature>
<dbReference type="VEuPathDB" id="AmoebaDB:KM1_281240"/>
<dbReference type="SMART" id="SM00326">
    <property type="entry name" value="SH3"/>
    <property type="match status" value="1"/>
</dbReference>
<dbReference type="PROSITE" id="PS50002">
    <property type="entry name" value="SH3"/>
    <property type="match status" value="1"/>
</dbReference>
<dbReference type="Gene3D" id="2.30.30.40">
    <property type="entry name" value="SH3 Domains"/>
    <property type="match status" value="1"/>
</dbReference>